<keyword evidence="18" id="KW-0393">Immunoglobulin domain</keyword>
<keyword evidence="8" id="KW-0677">Repeat</keyword>
<dbReference type="AlphaFoldDB" id="A0A7N8WN51"/>
<evidence type="ECO:0000256" key="10">
    <source>
        <dbReference type="ARBA" id="ARBA00022777"/>
    </source>
</evidence>
<dbReference type="Pfam" id="PF07679">
    <property type="entry name" value="I-set"/>
    <property type="match status" value="1"/>
</dbReference>
<feature type="binding site" evidence="21 23">
    <location>
        <position position="353"/>
    </location>
    <ligand>
        <name>ATP</name>
        <dbReference type="ChEBI" id="CHEBI:30616"/>
    </ligand>
</feature>
<feature type="domain" description="Ig-like" evidence="26">
    <location>
        <begin position="24"/>
        <end position="117"/>
    </location>
</feature>
<evidence type="ECO:0000256" key="4">
    <source>
        <dbReference type="ARBA" id="ARBA00022553"/>
    </source>
</evidence>
<dbReference type="InterPro" id="IPR008266">
    <property type="entry name" value="Tyr_kinase_AS"/>
</dbReference>
<keyword evidence="12" id="KW-1133">Transmembrane helix</keyword>
<evidence type="ECO:0000256" key="16">
    <source>
        <dbReference type="ARBA" id="ARBA00023170"/>
    </source>
</evidence>
<dbReference type="InterPro" id="IPR036179">
    <property type="entry name" value="Ig-like_dom_sf"/>
</dbReference>
<evidence type="ECO:0000256" key="21">
    <source>
        <dbReference type="PIRSR" id="PIRSR000615-2"/>
    </source>
</evidence>
<evidence type="ECO:0000256" key="15">
    <source>
        <dbReference type="ARBA" id="ARBA00023157"/>
    </source>
</evidence>
<dbReference type="GO" id="GO:0017134">
    <property type="term" value="F:fibroblast growth factor binding"/>
    <property type="evidence" value="ECO:0007669"/>
    <property type="project" value="TreeGrafter"/>
</dbReference>
<dbReference type="InterPro" id="IPR050122">
    <property type="entry name" value="RTK"/>
</dbReference>
<dbReference type="Ensembl" id="ENSMAMT00000037873.1">
    <property type="protein sequence ID" value="ENSMAMP00000036816.1"/>
    <property type="gene ID" value="ENSMAMG00000011845.2"/>
</dbReference>
<dbReference type="Pfam" id="PF07714">
    <property type="entry name" value="PK_Tyr_Ser-Thr"/>
    <property type="match status" value="1"/>
</dbReference>
<dbReference type="InterPro" id="IPR013783">
    <property type="entry name" value="Ig-like_fold"/>
</dbReference>
<dbReference type="SMART" id="SM00219">
    <property type="entry name" value="TyrKc"/>
    <property type="match status" value="1"/>
</dbReference>
<evidence type="ECO:0000256" key="6">
    <source>
        <dbReference type="ARBA" id="ARBA00022692"/>
    </source>
</evidence>
<protein>
    <recommendedName>
        <fullName evidence="2">receptor protein-tyrosine kinase</fullName>
        <ecNumber evidence="2">2.7.10.1</ecNumber>
    </recommendedName>
</protein>
<dbReference type="InterPro" id="IPR020635">
    <property type="entry name" value="Tyr_kinase_cat_dom"/>
</dbReference>
<evidence type="ECO:0000256" key="2">
    <source>
        <dbReference type="ARBA" id="ARBA00011902"/>
    </source>
</evidence>
<keyword evidence="7" id="KW-0732">Signal</keyword>
<feature type="compositionally biased region" description="Acidic residues" evidence="24">
    <location>
        <begin position="1"/>
        <end position="14"/>
    </location>
</feature>
<dbReference type="GO" id="GO:0005524">
    <property type="term" value="F:ATP binding"/>
    <property type="evidence" value="ECO:0007669"/>
    <property type="project" value="UniProtKB-UniRule"/>
</dbReference>
<keyword evidence="13" id="KW-0472">Membrane</keyword>
<dbReference type="Gene3D" id="2.60.40.10">
    <property type="entry name" value="Immunoglobulins"/>
    <property type="match status" value="2"/>
</dbReference>
<dbReference type="PROSITE" id="PS50011">
    <property type="entry name" value="PROTEIN_KINASE_DOM"/>
    <property type="match status" value="1"/>
</dbReference>
<keyword evidence="28" id="KW-1185">Reference proteome</keyword>
<evidence type="ECO:0000256" key="23">
    <source>
        <dbReference type="PROSITE-ProRule" id="PRU10141"/>
    </source>
</evidence>
<dbReference type="GO" id="GO:0045597">
    <property type="term" value="P:positive regulation of cell differentiation"/>
    <property type="evidence" value="ECO:0007669"/>
    <property type="project" value="TreeGrafter"/>
</dbReference>
<evidence type="ECO:0000256" key="13">
    <source>
        <dbReference type="ARBA" id="ARBA00023136"/>
    </source>
</evidence>
<feature type="binding site" evidence="22">
    <location>
        <position position="467"/>
    </location>
    <ligand>
        <name>Mg(2+)</name>
        <dbReference type="ChEBI" id="CHEBI:18420"/>
    </ligand>
</feature>
<keyword evidence="15" id="KW-1015">Disulfide bond</keyword>
<evidence type="ECO:0000259" key="26">
    <source>
        <dbReference type="PROSITE" id="PS50835"/>
    </source>
</evidence>
<dbReference type="PROSITE" id="PS00107">
    <property type="entry name" value="PROTEIN_KINASE_ATP"/>
    <property type="match status" value="1"/>
</dbReference>
<dbReference type="PROSITE" id="PS00109">
    <property type="entry name" value="PROTEIN_KINASE_TYR"/>
    <property type="match status" value="1"/>
</dbReference>
<evidence type="ECO:0000256" key="5">
    <source>
        <dbReference type="ARBA" id="ARBA00022679"/>
    </source>
</evidence>
<dbReference type="Pfam" id="PF13927">
    <property type="entry name" value="Ig_3"/>
    <property type="match status" value="1"/>
</dbReference>
<evidence type="ECO:0000256" key="22">
    <source>
        <dbReference type="PIRSR" id="PIRSR000615-3"/>
    </source>
</evidence>
<dbReference type="GO" id="GO:0005886">
    <property type="term" value="C:plasma membrane"/>
    <property type="evidence" value="ECO:0007669"/>
    <property type="project" value="UniProtKB-SubCell"/>
</dbReference>
<keyword evidence="14" id="KW-0829">Tyrosine-protein kinase</keyword>
<feature type="binding site" evidence="22">
    <location>
        <position position="480"/>
    </location>
    <ligand>
        <name>Mg(2+)</name>
        <dbReference type="ChEBI" id="CHEBI:18420"/>
    </ligand>
</feature>
<dbReference type="PROSITE" id="PS50835">
    <property type="entry name" value="IG_LIKE"/>
    <property type="match status" value="2"/>
</dbReference>
<feature type="active site" description="Proton acceptor" evidence="20">
    <location>
        <position position="462"/>
    </location>
</feature>
<dbReference type="InterPro" id="IPR007110">
    <property type="entry name" value="Ig-like_dom"/>
</dbReference>
<dbReference type="PIRSF" id="PIRSF000615">
    <property type="entry name" value="TyrPK_CSF1-R"/>
    <property type="match status" value="1"/>
</dbReference>
<dbReference type="FunFam" id="2.60.40.10:FF:000020">
    <property type="entry name" value="Fibroblast growth factor receptor"/>
    <property type="match status" value="1"/>
</dbReference>
<dbReference type="EC" id="2.7.10.1" evidence="2"/>
<dbReference type="FunFam" id="1.10.510.10:FF:000007">
    <property type="entry name" value="Fibroblast growth factor receptor"/>
    <property type="match status" value="1"/>
</dbReference>
<dbReference type="InterPro" id="IPR013098">
    <property type="entry name" value="Ig_I-set"/>
</dbReference>
<keyword evidence="11 21" id="KW-0067">ATP-binding</keyword>
<dbReference type="InterPro" id="IPR003599">
    <property type="entry name" value="Ig_sub"/>
</dbReference>
<sequence length="616" mass="68780">VKSSEDEDDDESSSEENKLSTMAPQWVMPEKMEKQLHAVPASKTVKFRCQATGNPVPTLRWYKNGKEFRKDQRIGGFKIRDHMWTLIMESVVPSDKGNYTCVVENEYGSIKHTYLLDVVERSPHRPILQAGLPANQTTVVGSDVEFVCRVFSDPLPHIQWLKHITVNGSREGPDGLPYVLVLKTAGVNTTDKEMQVLTLRNVSLEDAGEYTCLAGNSIGVSHHSAWLTVVEGTERRSGTSGAGTEAAPISASISRPKTLTASVLSLQVSVESSSTLQSGMCLMRQSRLSSAATTILAGVSEYELPYDPVWELPRDRLTLGKPLGEGCFGQVVLAEVMGIDKNKPTRLTKVAVKMLKADATEKDLSDLISEMEMMKMIGKHKNIINLLGACTQDGPLYVVVEYASQGNLREYLRARRPAGLEYWSGSRQASLGTLEIRELVSAAYQVARGMAYLASKKCIHRDLAARNVLVTEDNVMKIADFGLARDIHHIDYYKKTTNGRLPVKWMAPEALFDRIYTHQSDVWSFGVLLWEIFTLGGSPYPGVPVEELFKLLKEGHRMERPSACTQELYLMMRDCWHAVPSRRPTFQQLVEDLDRTLSLTTNRFLVSDQNFSPSCR</sequence>
<feature type="domain" description="Protein kinase" evidence="25">
    <location>
        <begin position="317"/>
        <end position="605"/>
    </location>
</feature>
<dbReference type="GO" id="GO:0005007">
    <property type="term" value="F:fibroblast growth factor receptor activity"/>
    <property type="evidence" value="ECO:0007669"/>
    <property type="project" value="TreeGrafter"/>
</dbReference>
<evidence type="ECO:0000256" key="7">
    <source>
        <dbReference type="ARBA" id="ARBA00022729"/>
    </source>
</evidence>
<accession>A0A7N8WN51</accession>
<keyword evidence="6" id="KW-0812">Transmembrane</keyword>
<evidence type="ECO:0000256" key="1">
    <source>
        <dbReference type="ARBA" id="ARBA00004251"/>
    </source>
</evidence>
<evidence type="ECO:0000256" key="11">
    <source>
        <dbReference type="ARBA" id="ARBA00022840"/>
    </source>
</evidence>
<dbReference type="FunFam" id="3.30.200.20:FF:000011">
    <property type="entry name" value="Fibroblast growth factor receptor"/>
    <property type="match status" value="1"/>
</dbReference>
<feature type="domain" description="Ig-like" evidence="26">
    <location>
        <begin position="126"/>
        <end position="228"/>
    </location>
</feature>
<comment type="subcellular location">
    <subcellularLocation>
        <location evidence="1">Cell membrane</location>
        <topology evidence="1">Single-pass type I membrane protein</topology>
    </subcellularLocation>
</comment>
<keyword evidence="5" id="KW-0808">Transferase</keyword>
<dbReference type="SMART" id="SM00409">
    <property type="entry name" value="IG"/>
    <property type="match status" value="2"/>
</dbReference>
<dbReference type="Proteomes" id="UP000261640">
    <property type="component" value="Unplaced"/>
</dbReference>
<dbReference type="GeneTree" id="ENSGT00940000155860"/>
<dbReference type="SUPFAM" id="SSF48726">
    <property type="entry name" value="Immunoglobulin"/>
    <property type="match status" value="2"/>
</dbReference>
<dbReference type="PRINTS" id="PR00109">
    <property type="entry name" value="TYRKINASE"/>
</dbReference>
<evidence type="ECO:0000256" key="18">
    <source>
        <dbReference type="ARBA" id="ARBA00023319"/>
    </source>
</evidence>
<dbReference type="InterPro" id="IPR011009">
    <property type="entry name" value="Kinase-like_dom_sf"/>
</dbReference>
<evidence type="ECO:0000256" key="9">
    <source>
        <dbReference type="ARBA" id="ARBA00022741"/>
    </source>
</evidence>
<evidence type="ECO:0000256" key="12">
    <source>
        <dbReference type="ARBA" id="ARBA00022989"/>
    </source>
</evidence>
<keyword evidence="10" id="KW-0418">Kinase</keyword>
<dbReference type="FunFam" id="2.60.40.10:FF:000016">
    <property type="entry name" value="Fibroblast growth factor receptor"/>
    <property type="match status" value="1"/>
</dbReference>
<evidence type="ECO:0000259" key="25">
    <source>
        <dbReference type="PROSITE" id="PS50011"/>
    </source>
</evidence>
<dbReference type="InterPro" id="IPR001245">
    <property type="entry name" value="Ser-Thr/Tyr_kinase_cat_dom"/>
</dbReference>
<keyword evidence="9 21" id="KW-0547">Nucleotide-binding</keyword>
<evidence type="ECO:0000256" key="17">
    <source>
        <dbReference type="ARBA" id="ARBA00023180"/>
    </source>
</evidence>
<dbReference type="SUPFAM" id="SSF56112">
    <property type="entry name" value="Protein kinase-like (PK-like)"/>
    <property type="match status" value="1"/>
</dbReference>
<feature type="region of interest" description="Disordered" evidence="24">
    <location>
        <begin position="1"/>
        <end position="23"/>
    </location>
</feature>
<dbReference type="InterPro" id="IPR000719">
    <property type="entry name" value="Prot_kinase_dom"/>
</dbReference>
<reference evidence="27" key="2">
    <citation type="submission" date="2025-09" db="UniProtKB">
        <authorList>
            <consortium name="Ensembl"/>
        </authorList>
    </citation>
    <scope>IDENTIFICATION</scope>
</reference>
<dbReference type="InterPro" id="IPR017441">
    <property type="entry name" value="Protein_kinase_ATP_BS"/>
</dbReference>
<comment type="catalytic activity">
    <reaction evidence="19">
        <text>L-tyrosyl-[protein] + ATP = O-phospho-L-tyrosyl-[protein] + ADP + H(+)</text>
        <dbReference type="Rhea" id="RHEA:10596"/>
        <dbReference type="Rhea" id="RHEA-COMP:10136"/>
        <dbReference type="Rhea" id="RHEA-COMP:20101"/>
        <dbReference type="ChEBI" id="CHEBI:15378"/>
        <dbReference type="ChEBI" id="CHEBI:30616"/>
        <dbReference type="ChEBI" id="CHEBI:46858"/>
        <dbReference type="ChEBI" id="CHEBI:61978"/>
        <dbReference type="ChEBI" id="CHEBI:456216"/>
        <dbReference type="EC" id="2.7.10.1"/>
    </reaction>
</comment>
<keyword evidence="22" id="KW-0479">Metal-binding</keyword>
<dbReference type="Gene3D" id="1.10.510.10">
    <property type="entry name" value="Transferase(Phosphotransferase) domain 1"/>
    <property type="match status" value="1"/>
</dbReference>
<evidence type="ECO:0000256" key="20">
    <source>
        <dbReference type="PIRSR" id="PIRSR000615-1"/>
    </source>
</evidence>
<feature type="binding site" evidence="21">
    <location>
        <position position="466"/>
    </location>
    <ligand>
        <name>ATP</name>
        <dbReference type="ChEBI" id="CHEBI:30616"/>
    </ligand>
</feature>
<dbReference type="PANTHER" id="PTHR24416:SF131">
    <property type="entry name" value="FIBROBLAST GROWTH FACTOR RECEPTOR 1"/>
    <property type="match status" value="1"/>
</dbReference>
<dbReference type="SMART" id="SM00408">
    <property type="entry name" value="IGc2"/>
    <property type="match status" value="2"/>
</dbReference>
<dbReference type="PANTHER" id="PTHR24416">
    <property type="entry name" value="TYROSINE-PROTEIN KINASE RECEPTOR"/>
    <property type="match status" value="1"/>
</dbReference>
<dbReference type="InterPro" id="IPR003598">
    <property type="entry name" value="Ig_sub2"/>
</dbReference>
<keyword evidence="3" id="KW-1003">Cell membrane</keyword>
<keyword evidence="22" id="KW-0460">Magnesium</keyword>
<evidence type="ECO:0000313" key="28">
    <source>
        <dbReference type="Proteomes" id="UP000261640"/>
    </source>
</evidence>
<name>A0A7N8WN51_9TELE</name>
<keyword evidence="4" id="KW-0597">Phosphoprotein</keyword>
<feature type="binding site" evidence="21">
    <location>
        <begin position="324"/>
        <end position="331"/>
    </location>
    <ligand>
        <name>ATP</name>
        <dbReference type="ChEBI" id="CHEBI:30616"/>
    </ligand>
</feature>
<organism evidence="27 28">
    <name type="scientific">Mastacembelus armatus</name>
    <name type="common">zig-zag eel</name>
    <dbReference type="NCBI Taxonomy" id="205130"/>
    <lineage>
        <taxon>Eukaryota</taxon>
        <taxon>Metazoa</taxon>
        <taxon>Chordata</taxon>
        <taxon>Craniata</taxon>
        <taxon>Vertebrata</taxon>
        <taxon>Euteleostomi</taxon>
        <taxon>Actinopterygii</taxon>
        <taxon>Neopterygii</taxon>
        <taxon>Teleostei</taxon>
        <taxon>Neoteleostei</taxon>
        <taxon>Acanthomorphata</taxon>
        <taxon>Anabantaria</taxon>
        <taxon>Synbranchiformes</taxon>
        <taxon>Mastacembelidae</taxon>
        <taxon>Mastacembelus</taxon>
    </lineage>
</organism>
<evidence type="ECO:0000256" key="14">
    <source>
        <dbReference type="ARBA" id="ARBA00023137"/>
    </source>
</evidence>
<evidence type="ECO:0000256" key="24">
    <source>
        <dbReference type="SAM" id="MobiDB-lite"/>
    </source>
</evidence>
<evidence type="ECO:0000256" key="19">
    <source>
        <dbReference type="ARBA" id="ARBA00051243"/>
    </source>
</evidence>
<evidence type="ECO:0000313" key="27">
    <source>
        <dbReference type="Ensembl" id="ENSMAMP00000036816.1"/>
    </source>
</evidence>
<proteinExistence type="predicted"/>
<evidence type="ECO:0000256" key="8">
    <source>
        <dbReference type="ARBA" id="ARBA00022737"/>
    </source>
</evidence>
<evidence type="ECO:0000256" key="3">
    <source>
        <dbReference type="ARBA" id="ARBA00022475"/>
    </source>
</evidence>
<keyword evidence="17" id="KW-0325">Glycoprotein</keyword>
<keyword evidence="16" id="KW-0675">Receptor</keyword>
<dbReference type="CDD" id="cd05053">
    <property type="entry name" value="PTKc_FGFR"/>
    <property type="match status" value="1"/>
</dbReference>
<dbReference type="GO" id="GO:0043235">
    <property type="term" value="C:receptor complex"/>
    <property type="evidence" value="ECO:0007669"/>
    <property type="project" value="TreeGrafter"/>
</dbReference>
<reference evidence="27" key="1">
    <citation type="submission" date="2025-08" db="UniProtKB">
        <authorList>
            <consortium name="Ensembl"/>
        </authorList>
    </citation>
    <scope>IDENTIFICATION</scope>
</reference>
<dbReference type="GO" id="GO:0046872">
    <property type="term" value="F:metal ion binding"/>
    <property type="evidence" value="ECO:0007669"/>
    <property type="project" value="UniProtKB-KW"/>
</dbReference>
<dbReference type="Gene3D" id="3.30.200.20">
    <property type="entry name" value="Phosphorylase Kinase, domain 1"/>
    <property type="match status" value="1"/>
</dbReference>